<dbReference type="InterPro" id="IPR023393">
    <property type="entry name" value="START-like_dom_sf"/>
</dbReference>
<name>A0A0D1EFX7_9RHOB</name>
<feature type="chain" id="PRO_5002229851" evidence="1">
    <location>
        <begin position="24"/>
        <end position="178"/>
    </location>
</feature>
<accession>A0A0D1EFX7</accession>
<proteinExistence type="predicted"/>
<dbReference type="CDD" id="cd07818">
    <property type="entry name" value="SRPBCC_1"/>
    <property type="match status" value="1"/>
</dbReference>
<feature type="signal peptide" evidence="1">
    <location>
        <begin position="1"/>
        <end position="23"/>
    </location>
</feature>
<dbReference type="PATRIC" id="fig|935700.4.peg.2595"/>
<evidence type="ECO:0000313" key="2">
    <source>
        <dbReference type="EMBL" id="KIT15776.1"/>
    </source>
</evidence>
<dbReference type="OrthoDB" id="9807923at2"/>
<organism evidence="2 3">
    <name type="scientific">Jannaschia aquimarina</name>
    <dbReference type="NCBI Taxonomy" id="935700"/>
    <lineage>
        <taxon>Bacteria</taxon>
        <taxon>Pseudomonadati</taxon>
        <taxon>Pseudomonadota</taxon>
        <taxon>Alphaproteobacteria</taxon>
        <taxon>Rhodobacterales</taxon>
        <taxon>Roseobacteraceae</taxon>
        <taxon>Jannaschia</taxon>
    </lineage>
</organism>
<dbReference type="EMBL" id="JYFE01000044">
    <property type="protein sequence ID" value="KIT15776.1"/>
    <property type="molecule type" value="Genomic_DNA"/>
</dbReference>
<sequence length="178" mass="18713">MTILTIAGSGAAFLAAIAAAPLALPNAVHVERAAIIEARPETLYRLIASNAGYQTFNPYRTADPALEISLFGPDFGIGSGFAFDGKDGKGTQVVALIEENRSVTMEIDLGAMGKPTQTFRLDPVGTGTRVTWGMDMEFGLNPIGRVMGLFMDRMVGGTYETGLANLADVAQSAARPDA</sequence>
<dbReference type="InterPro" id="IPR019587">
    <property type="entry name" value="Polyketide_cyclase/dehydratase"/>
</dbReference>
<dbReference type="STRING" id="935700.jaqu_25180"/>
<gene>
    <name evidence="2" type="ORF">jaqu_25180</name>
</gene>
<comment type="caution">
    <text evidence="2">The sequence shown here is derived from an EMBL/GenBank/DDBJ whole genome shotgun (WGS) entry which is preliminary data.</text>
</comment>
<dbReference type="Pfam" id="PF10604">
    <property type="entry name" value="Polyketide_cyc2"/>
    <property type="match status" value="1"/>
</dbReference>
<dbReference type="RefSeq" id="WP_043919321.1">
    <property type="nucleotide sequence ID" value="NZ_FZPF01000011.1"/>
</dbReference>
<evidence type="ECO:0000256" key="1">
    <source>
        <dbReference type="SAM" id="SignalP"/>
    </source>
</evidence>
<dbReference type="SUPFAM" id="SSF55961">
    <property type="entry name" value="Bet v1-like"/>
    <property type="match status" value="1"/>
</dbReference>
<dbReference type="Gene3D" id="3.30.530.20">
    <property type="match status" value="1"/>
</dbReference>
<evidence type="ECO:0000313" key="3">
    <source>
        <dbReference type="Proteomes" id="UP000032232"/>
    </source>
</evidence>
<keyword evidence="3" id="KW-1185">Reference proteome</keyword>
<reference evidence="2 3" key="1">
    <citation type="submission" date="2015-02" db="EMBL/GenBank/DDBJ databases">
        <title>Genome Sequence of Jannaschia aquimarina DSM28248, a member of the Roseobacter clade.</title>
        <authorList>
            <person name="Voget S."/>
            <person name="Daniel R."/>
        </authorList>
    </citation>
    <scope>NUCLEOTIDE SEQUENCE [LARGE SCALE GENOMIC DNA]</scope>
    <source>
        <strain evidence="2 3">GSW-M26</strain>
    </source>
</reference>
<keyword evidence="1" id="KW-0732">Signal</keyword>
<dbReference type="Proteomes" id="UP000032232">
    <property type="component" value="Unassembled WGS sequence"/>
</dbReference>
<dbReference type="AlphaFoldDB" id="A0A0D1EFX7"/>
<protein>
    <submittedName>
        <fullName evidence="2">Polyketide cyclase / dehydrase and lipid transport</fullName>
    </submittedName>
</protein>